<dbReference type="EMBL" id="AACWFO010000005">
    <property type="protein sequence ID" value="EAM8418384.1"/>
    <property type="molecule type" value="Genomic_DNA"/>
</dbReference>
<dbReference type="Pfam" id="PF09077">
    <property type="entry name" value="Phage-MuB_C"/>
    <property type="match status" value="1"/>
</dbReference>
<reference evidence="3" key="1">
    <citation type="submission" date="2018-08" db="EMBL/GenBank/DDBJ databases">
        <authorList>
            <consortium name="GenomeTrakr network: Whole genome sequencing for foodborne pathogen traceback"/>
        </authorList>
    </citation>
    <scope>NUCLEOTIDE SEQUENCE</scope>
    <source>
        <strain evidence="3">FDA00009177</strain>
    </source>
</reference>
<gene>
    <name evidence="3" type="ORF">AC527_14140</name>
</gene>
<organism evidence="3">
    <name type="scientific">Salmonella enterica</name>
    <name type="common">Salmonella choleraesuis</name>
    <dbReference type="NCBI Taxonomy" id="28901"/>
    <lineage>
        <taxon>Bacteria</taxon>
        <taxon>Pseudomonadati</taxon>
        <taxon>Pseudomonadota</taxon>
        <taxon>Gammaproteobacteria</taxon>
        <taxon>Enterobacterales</taxon>
        <taxon>Enterobacteriaceae</taxon>
        <taxon>Salmonella</taxon>
    </lineage>
</organism>
<dbReference type="GO" id="GO:0003677">
    <property type="term" value="F:DNA binding"/>
    <property type="evidence" value="ECO:0007669"/>
    <property type="project" value="InterPro"/>
</dbReference>
<feature type="domain" description="B transposition protein C-terminal" evidence="1">
    <location>
        <begin position="228"/>
        <end position="304"/>
    </location>
</feature>
<sequence>MTDINEVINTVNDLIQREVYTQAAIAKEIGVADATLSAFRRGKYAGDNGRITSALLSWYENWQKQCSLPEPPQFVVTKTVQELRALFQAVRLLGCINVVVGVPGVGKTFTARDYCSNPNTWMITLSPAQSSVTECLLELAEALGVLDLSSGKERYKTKGELCRIIRQRLSGSKGLVIVDEADHLGVDGLEQLRAIQDATGVGMVLIGNPKGLSKAAGNNKDDLARLFSRIARAKRLTRVKKADVDAIAEQWGIKGENELKLVHAIAEKPGALRVLTHTLKQAWITASGEGSPLTENHIKAAFKEVYTNPELLSQV</sequence>
<evidence type="ECO:0000259" key="2">
    <source>
        <dbReference type="Pfam" id="PF13401"/>
    </source>
</evidence>
<dbReference type="InterPro" id="IPR036733">
    <property type="entry name" value="B_transposit_C_sf"/>
</dbReference>
<evidence type="ECO:0000313" key="3">
    <source>
        <dbReference type="EMBL" id="EAM8418384.1"/>
    </source>
</evidence>
<dbReference type="Pfam" id="PF13401">
    <property type="entry name" value="AAA_22"/>
    <property type="match status" value="1"/>
</dbReference>
<dbReference type="InterPro" id="IPR052026">
    <property type="entry name" value="ExeA_AAA_ATPase_DNA-bind"/>
</dbReference>
<dbReference type="InterPro" id="IPR009084">
    <property type="entry name" value="B_transpositn_C"/>
</dbReference>
<protein>
    <submittedName>
        <fullName evidence="3">Transcriptional regulator</fullName>
    </submittedName>
</protein>
<dbReference type="InterPro" id="IPR010982">
    <property type="entry name" value="Lambda_DNA-bd_dom_sf"/>
</dbReference>
<proteinExistence type="predicted"/>
<dbReference type="SUPFAM" id="SSF47681">
    <property type="entry name" value="C-terminal domain of B transposition protein"/>
    <property type="match status" value="1"/>
</dbReference>
<dbReference type="PANTHER" id="PTHR35894:SF5">
    <property type="entry name" value="MU-LIKE PROPHAGE FLUMU DNA TRANSPOSITION PROTEIN B"/>
    <property type="match status" value="1"/>
</dbReference>
<dbReference type="Gene3D" id="1.10.1180.10">
    <property type="entry name" value="B transposition protein, C-terminal domain"/>
    <property type="match status" value="1"/>
</dbReference>
<dbReference type="Gene3D" id="3.40.50.300">
    <property type="entry name" value="P-loop containing nucleotide triphosphate hydrolases"/>
    <property type="match status" value="1"/>
</dbReference>
<accession>A0A5T2WJ25</accession>
<dbReference type="GO" id="GO:0016887">
    <property type="term" value="F:ATP hydrolysis activity"/>
    <property type="evidence" value="ECO:0007669"/>
    <property type="project" value="InterPro"/>
</dbReference>
<dbReference type="InterPro" id="IPR027417">
    <property type="entry name" value="P-loop_NTPase"/>
</dbReference>
<dbReference type="SUPFAM" id="SSF52540">
    <property type="entry name" value="P-loop containing nucleoside triphosphate hydrolases"/>
    <property type="match status" value="1"/>
</dbReference>
<dbReference type="Gene3D" id="1.10.260.40">
    <property type="entry name" value="lambda repressor-like DNA-binding domains"/>
    <property type="match status" value="1"/>
</dbReference>
<comment type="caution">
    <text evidence="3">The sequence shown here is derived from an EMBL/GenBank/DDBJ whole genome shotgun (WGS) entry which is preliminary data.</text>
</comment>
<evidence type="ECO:0000259" key="1">
    <source>
        <dbReference type="Pfam" id="PF09077"/>
    </source>
</evidence>
<dbReference type="PANTHER" id="PTHR35894">
    <property type="entry name" value="GENERAL SECRETION PATHWAY PROTEIN A-RELATED"/>
    <property type="match status" value="1"/>
</dbReference>
<feature type="domain" description="ORC1/DEAH AAA+ ATPase" evidence="2">
    <location>
        <begin position="98"/>
        <end position="212"/>
    </location>
</feature>
<dbReference type="AlphaFoldDB" id="A0A5T2WJ25"/>
<dbReference type="InterPro" id="IPR049945">
    <property type="entry name" value="AAA_22"/>
</dbReference>
<name>A0A5T2WJ25_SALER</name>
<dbReference type="GO" id="GO:0006313">
    <property type="term" value="P:DNA transposition"/>
    <property type="evidence" value="ECO:0007669"/>
    <property type="project" value="InterPro"/>
</dbReference>